<dbReference type="PROSITE" id="PS00137">
    <property type="entry name" value="SUBTILASE_HIS"/>
    <property type="match status" value="1"/>
</dbReference>
<keyword evidence="2 5" id="KW-0645">Protease</keyword>
<dbReference type="SUPFAM" id="SSF52743">
    <property type="entry name" value="Subtilisin-like"/>
    <property type="match status" value="1"/>
</dbReference>
<evidence type="ECO:0000256" key="5">
    <source>
        <dbReference type="PROSITE-ProRule" id="PRU01240"/>
    </source>
</evidence>
<feature type="compositionally biased region" description="Polar residues" evidence="7">
    <location>
        <begin position="158"/>
        <end position="168"/>
    </location>
</feature>
<evidence type="ECO:0000256" key="6">
    <source>
        <dbReference type="RuleBase" id="RU003355"/>
    </source>
</evidence>
<keyword evidence="8" id="KW-0732">Signal</keyword>
<dbReference type="InterPro" id="IPR023828">
    <property type="entry name" value="Peptidase_S8_Ser-AS"/>
</dbReference>
<feature type="signal peptide" evidence="8">
    <location>
        <begin position="1"/>
        <end position="17"/>
    </location>
</feature>
<evidence type="ECO:0000256" key="1">
    <source>
        <dbReference type="ARBA" id="ARBA00011073"/>
    </source>
</evidence>
<dbReference type="Proteomes" id="UP000182444">
    <property type="component" value="Chromosome 1B"/>
</dbReference>
<dbReference type="PROSITE" id="PS00138">
    <property type="entry name" value="SUBTILASE_SER"/>
    <property type="match status" value="1"/>
</dbReference>
<gene>
    <name evidence="10" type="ORF">YALI1_B29915g</name>
</gene>
<evidence type="ECO:0000256" key="2">
    <source>
        <dbReference type="ARBA" id="ARBA00022670"/>
    </source>
</evidence>
<evidence type="ECO:0000313" key="11">
    <source>
        <dbReference type="Proteomes" id="UP000182444"/>
    </source>
</evidence>
<dbReference type="FunFam" id="3.40.50.200:FF:000007">
    <property type="entry name" value="Subtilisin-like serine protease"/>
    <property type="match status" value="1"/>
</dbReference>
<dbReference type="GO" id="GO:0006508">
    <property type="term" value="P:proteolysis"/>
    <property type="evidence" value="ECO:0007669"/>
    <property type="project" value="UniProtKB-KW"/>
</dbReference>
<dbReference type="PROSITE" id="PS00136">
    <property type="entry name" value="SUBTILASE_ASP"/>
    <property type="match status" value="1"/>
</dbReference>
<feature type="active site" description="Charge relay system" evidence="5">
    <location>
        <position position="342"/>
    </location>
</feature>
<dbReference type="InterPro" id="IPR050131">
    <property type="entry name" value="Peptidase_S8_subtilisin-like"/>
</dbReference>
<keyword evidence="4 5" id="KW-0720">Serine protease</keyword>
<dbReference type="PANTHER" id="PTHR43806:SF11">
    <property type="entry name" value="CEREVISIN-RELATED"/>
    <property type="match status" value="1"/>
</dbReference>
<dbReference type="CDD" id="cd04077">
    <property type="entry name" value="Peptidases_S8_PCSK9_ProteinaseK_like"/>
    <property type="match status" value="1"/>
</dbReference>
<proteinExistence type="inferred from homology"/>
<evidence type="ECO:0000259" key="9">
    <source>
        <dbReference type="Pfam" id="PF00082"/>
    </source>
</evidence>
<comment type="similarity">
    <text evidence="1 5 6">Belongs to the peptidase S8 family.</text>
</comment>
<dbReference type="PANTHER" id="PTHR43806">
    <property type="entry name" value="PEPTIDASE S8"/>
    <property type="match status" value="1"/>
</dbReference>
<dbReference type="InterPro" id="IPR023827">
    <property type="entry name" value="Peptidase_S8_Asp-AS"/>
</dbReference>
<dbReference type="AlphaFoldDB" id="A0A1D8N8X8"/>
<feature type="domain" description="Peptidase S8/S53" evidence="9">
    <location>
        <begin position="340"/>
        <end position="575"/>
    </location>
</feature>
<dbReference type="GeneID" id="2906926"/>
<dbReference type="eggNOG" id="KOG1153">
    <property type="taxonomic scope" value="Eukaryota"/>
</dbReference>
<dbReference type="InterPro" id="IPR022398">
    <property type="entry name" value="Peptidase_S8_His-AS"/>
</dbReference>
<dbReference type="PROSITE" id="PS51892">
    <property type="entry name" value="SUBTILASE"/>
    <property type="match status" value="1"/>
</dbReference>
<dbReference type="PRINTS" id="PR00723">
    <property type="entry name" value="SUBTILISIN"/>
</dbReference>
<dbReference type="VEuPathDB" id="FungiDB:YALI0_B22990g"/>
<name>A0A1D8N8X8_YARLL</name>
<accession>A0A1D8N8X8</accession>
<dbReference type="VEuPathDB" id="FungiDB:YALI1_B29915g"/>
<dbReference type="Pfam" id="PF00082">
    <property type="entry name" value="Peptidase_S8"/>
    <property type="match status" value="1"/>
</dbReference>
<keyword evidence="3 5" id="KW-0378">Hydrolase</keyword>
<dbReference type="Gene3D" id="3.40.50.200">
    <property type="entry name" value="Peptidase S8/S53 domain"/>
    <property type="match status" value="1"/>
</dbReference>
<evidence type="ECO:0000256" key="7">
    <source>
        <dbReference type="SAM" id="MobiDB-lite"/>
    </source>
</evidence>
<dbReference type="KEGG" id="yli:2906926"/>
<evidence type="ECO:0000256" key="4">
    <source>
        <dbReference type="ARBA" id="ARBA00022825"/>
    </source>
</evidence>
<sequence>MRLTGLPLVLLATLVTASPDYDAVKNILASHQRHHNLVKRDLGQDASAVSQQRRIVMFNDTATISDIRVQLESLDKTISQFGRGSSYIESAVDIGNNGNGFLGYYGIFDDKVAALLEQDPRVDVYEDVKVTLPAYGRSKKMLKMASKYSGNLEEDNDFSFNSDSTVSDPLTEPRDFDIDFERLKSLYSDDGHYDYEVGVSYENLKVSQMQQHPPRPKPQASSRPRRQPQTRPQPKAQPKPPPKQQQQQQQQQPRPQQRRPQPGRPLPGRPQPPKPQPKPQQPQRSQQSTTIPAHMLTQEKTTQWGLHRISSQKNTVSPGVAKIIKPYEFMIPQYDTVAYVVDSGIRITHKDFGGRAVWGYNAIDNINEDMNGHGSHVAGTIGANKWGVSKRTLLVAVKAFGEEDCVSVGTYLHAVNWAINDYIAKGHDRAVINMSVGVPRGFEPFDRLVRHAIKVGMPVAIAAGNDGRDACNYSPSRMGNHPGAITAAASSKDDRLVRRFAGWMSRGSNFGECVTVFAPGMNIESVSHQSDTGTDIMSGTSMAAPHVAGLMAYFQSISDQLLTPMQLDYLITHANQGTMRGRLKNSPNRLIYNGL</sequence>
<feature type="region of interest" description="Disordered" evidence="7">
    <location>
        <begin position="152"/>
        <end position="173"/>
    </location>
</feature>
<feature type="compositionally biased region" description="Pro residues" evidence="7">
    <location>
        <begin position="262"/>
        <end position="280"/>
    </location>
</feature>
<dbReference type="InterPro" id="IPR000209">
    <property type="entry name" value="Peptidase_S8/S53_dom"/>
</dbReference>
<dbReference type="InterPro" id="IPR015500">
    <property type="entry name" value="Peptidase_S8_subtilisin-rel"/>
</dbReference>
<protein>
    <recommendedName>
        <fullName evidence="9">Peptidase S8/S53 domain-containing protein</fullName>
    </recommendedName>
</protein>
<evidence type="ECO:0000313" key="10">
    <source>
        <dbReference type="EMBL" id="AOW02100.1"/>
    </source>
</evidence>
<feature type="chain" id="PRO_5009110390" description="Peptidase S8/S53 domain-containing protein" evidence="8">
    <location>
        <begin position="18"/>
        <end position="595"/>
    </location>
</feature>
<dbReference type="InterPro" id="IPR036852">
    <property type="entry name" value="Peptidase_S8/S53_dom_sf"/>
</dbReference>
<dbReference type="GO" id="GO:0004252">
    <property type="term" value="F:serine-type endopeptidase activity"/>
    <property type="evidence" value="ECO:0007669"/>
    <property type="project" value="UniProtKB-UniRule"/>
</dbReference>
<evidence type="ECO:0000256" key="3">
    <source>
        <dbReference type="ARBA" id="ARBA00022801"/>
    </source>
</evidence>
<feature type="compositionally biased region" description="Low complexity" evidence="7">
    <location>
        <begin position="244"/>
        <end position="260"/>
    </location>
</feature>
<evidence type="ECO:0000256" key="8">
    <source>
        <dbReference type="SAM" id="SignalP"/>
    </source>
</evidence>
<feature type="region of interest" description="Disordered" evidence="7">
    <location>
        <begin position="207"/>
        <end position="291"/>
    </location>
</feature>
<dbReference type="RefSeq" id="XP_501246.3">
    <property type="nucleotide sequence ID" value="XM_501246.3"/>
</dbReference>
<dbReference type="InterPro" id="IPR034193">
    <property type="entry name" value="PCSK9_ProteinaseK-like"/>
</dbReference>
<organism evidence="10 11">
    <name type="scientific">Yarrowia lipolytica</name>
    <name type="common">Candida lipolytica</name>
    <dbReference type="NCBI Taxonomy" id="4952"/>
    <lineage>
        <taxon>Eukaryota</taxon>
        <taxon>Fungi</taxon>
        <taxon>Dikarya</taxon>
        <taxon>Ascomycota</taxon>
        <taxon>Saccharomycotina</taxon>
        <taxon>Dipodascomycetes</taxon>
        <taxon>Dipodascales</taxon>
        <taxon>Dipodascales incertae sedis</taxon>
        <taxon>Yarrowia</taxon>
    </lineage>
</organism>
<feature type="active site" description="Charge relay system" evidence="5">
    <location>
        <position position="541"/>
    </location>
</feature>
<reference evidence="10 11" key="1">
    <citation type="journal article" date="2016" name="PLoS ONE">
        <title>Sequence Assembly of Yarrowia lipolytica Strain W29/CLIB89 Shows Transposable Element Diversity.</title>
        <authorList>
            <person name="Magnan C."/>
            <person name="Yu J."/>
            <person name="Chang I."/>
            <person name="Jahn E."/>
            <person name="Kanomata Y."/>
            <person name="Wu J."/>
            <person name="Zeller M."/>
            <person name="Oakes M."/>
            <person name="Baldi P."/>
            <person name="Sandmeyer S."/>
        </authorList>
    </citation>
    <scope>NUCLEOTIDE SEQUENCE [LARGE SCALE GENOMIC DNA]</scope>
    <source>
        <strain evidence="11">CLIB89(W29)</strain>
    </source>
</reference>
<dbReference type="EMBL" id="CP017554">
    <property type="protein sequence ID" value="AOW02100.1"/>
    <property type="molecule type" value="Genomic_DNA"/>
</dbReference>
<feature type="active site" description="Charge relay system" evidence="5">
    <location>
        <position position="373"/>
    </location>
</feature>